<feature type="region of interest" description="Disordered" evidence="1">
    <location>
        <begin position="103"/>
        <end position="168"/>
    </location>
</feature>
<name>A0A448X7N8_9PLAT</name>
<proteinExistence type="predicted"/>
<gene>
    <name evidence="2" type="ORF">PXEA_LOCUS23508</name>
</gene>
<dbReference type="AlphaFoldDB" id="A0A448X7N8"/>
<feature type="compositionally biased region" description="Polar residues" evidence="1">
    <location>
        <begin position="113"/>
        <end position="125"/>
    </location>
</feature>
<organism evidence="2 3">
    <name type="scientific">Protopolystoma xenopodis</name>
    <dbReference type="NCBI Taxonomy" id="117903"/>
    <lineage>
        <taxon>Eukaryota</taxon>
        <taxon>Metazoa</taxon>
        <taxon>Spiralia</taxon>
        <taxon>Lophotrochozoa</taxon>
        <taxon>Platyhelminthes</taxon>
        <taxon>Monogenea</taxon>
        <taxon>Polyopisthocotylea</taxon>
        <taxon>Polystomatidea</taxon>
        <taxon>Polystomatidae</taxon>
        <taxon>Protopolystoma</taxon>
    </lineage>
</organism>
<evidence type="ECO:0000313" key="2">
    <source>
        <dbReference type="EMBL" id="VEL30068.1"/>
    </source>
</evidence>
<feature type="compositionally biased region" description="Polar residues" evidence="1">
    <location>
        <begin position="142"/>
        <end position="168"/>
    </location>
</feature>
<protein>
    <submittedName>
        <fullName evidence="2">Uncharacterized protein</fullName>
    </submittedName>
</protein>
<feature type="compositionally biased region" description="Basic and acidic residues" evidence="1">
    <location>
        <begin position="103"/>
        <end position="112"/>
    </location>
</feature>
<dbReference type="EMBL" id="CAAALY010109069">
    <property type="protein sequence ID" value="VEL30068.1"/>
    <property type="molecule type" value="Genomic_DNA"/>
</dbReference>
<comment type="caution">
    <text evidence="2">The sequence shown here is derived from an EMBL/GenBank/DDBJ whole genome shotgun (WGS) entry which is preliminary data.</text>
</comment>
<feature type="compositionally biased region" description="Acidic residues" evidence="1">
    <location>
        <begin position="1"/>
        <end position="12"/>
    </location>
</feature>
<sequence>MDEENVDSDTESQAELHPKRCNPMRQIYSSRHQRKSRRIRENKTSSFALLAGNRMEEQAWIACRASSQIFDAHTVDDSKSSLTSFGQERRETSLYAEVDKCMGDDKEVKNEENSQSAETSTQLEGSFSSRKSSLGSRRSQDSHSNLSANSQGKYRQSGTAKPTKASNIRNNKSSYEAYDASGAEAALMRRDVWIKRMSKQTEILRRRRRKVDRKRSKGMIGEGKANNKFIITFFSCLTSHLFSI</sequence>
<accession>A0A448X7N8</accession>
<feature type="region of interest" description="Disordered" evidence="1">
    <location>
        <begin position="1"/>
        <end position="43"/>
    </location>
</feature>
<dbReference type="Proteomes" id="UP000784294">
    <property type="component" value="Unassembled WGS sequence"/>
</dbReference>
<feature type="compositionally biased region" description="Basic residues" evidence="1">
    <location>
        <begin position="31"/>
        <end position="40"/>
    </location>
</feature>
<feature type="compositionally biased region" description="Low complexity" evidence="1">
    <location>
        <begin position="126"/>
        <end position="137"/>
    </location>
</feature>
<evidence type="ECO:0000256" key="1">
    <source>
        <dbReference type="SAM" id="MobiDB-lite"/>
    </source>
</evidence>
<evidence type="ECO:0000313" key="3">
    <source>
        <dbReference type="Proteomes" id="UP000784294"/>
    </source>
</evidence>
<reference evidence="2" key="1">
    <citation type="submission" date="2018-11" db="EMBL/GenBank/DDBJ databases">
        <authorList>
            <consortium name="Pathogen Informatics"/>
        </authorList>
    </citation>
    <scope>NUCLEOTIDE SEQUENCE</scope>
</reference>
<keyword evidence="3" id="KW-1185">Reference proteome</keyword>